<dbReference type="Proteomes" id="UP000584374">
    <property type="component" value="Unassembled WGS sequence"/>
</dbReference>
<dbReference type="EMBL" id="JACHIW010000001">
    <property type="protein sequence ID" value="MBB5157444.1"/>
    <property type="molecule type" value="Genomic_DNA"/>
</dbReference>
<evidence type="ECO:0000313" key="2">
    <source>
        <dbReference type="Proteomes" id="UP000584374"/>
    </source>
</evidence>
<dbReference type="RefSeq" id="WP_184728370.1">
    <property type="nucleotide sequence ID" value="NZ_JACHIW010000001.1"/>
</dbReference>
<dbReference type="AlphaFoldDB" id="A0A840Q9J8"/>
<keyword evidence="2" id="KW-1185">Reference proteome</keyword>
<evidence type="ECO:0000313" key="1">
    <source>
        <dbReference type="EMBL" id="MBB5157444.1"/>
    </source>
</evidence>
<comment type="caution">
    <text evidence="1">The sequence shown here is derived from an EMBL/GenBank/DDBJ whole genome shotgun (WGS) entry which is preliminary data.</text>
</comment>
<organism evidence="1 2">
    <name type="scientific">Saccharopolyspora phatthalungensis</name>
    <dbReference type="NCBI Taxonomy" id="664693"/>
    <lineage>
        <taxon>Bacteria</taxon>
        <taxon>Bacillati</taxon>
        <taxon>Actinomycetota</taxon>
        <taxon>Actinomycetes</taxon>
        <taxon>Pseudonocardiales</taxon>
        <taxon>Pseudonocardiaceae</taxon>
        <taxon>Saccharopolyspora</taxon>
    </lineage>
</organism>
<gene>
    <name evidence="1" type="ORF">BJ970_004978</name>
</gene>
<reference evidence="1 2" key="1">
    <citation type="submission" date="2020-08" db="EMBL/GenBank/DDBJ databases">
        <title>Sequencing the genomes of 1000 actinobacteria strains.</title>
        <authorList>
            <person name="Klenk H.-P."/>
        </authorList>
    </citation>
    <scope>NUCLEOTIDE SEQUENCE [LARGE SCALE GENOMIC DNA]</scope>
    <source>
        <strain evidence="1 2">DSM 45584</strain>
    </source>
</reference>
<protein>
    <submittedName>
        <fullName evidence="1">Uncharacterized protein</fullName>
    </submittedName>
</protein>
<name>A0A840Q9J8_9PSEU</name>
<sequence>MPAPDINEIDESVGITPHSYHYIRVVQINGRTVRVRIRRDISAHHSFAVSEVLTEKRTWTHLTEDCPANWITTTPPPSPAIIAPTVLGGLAQRLIHRSAEILTVPPDNDQPPTARQSHH</sequence>
<proteinExistence type="predicted"/>
<accession>A0A840Q9J8</accession>